<accession>A0A5J4NC20</accession>
<comment type="similarity">
    <text evidence="1">Belongs to the short-chain dehydrogenases/reductases (SDR) family.</text>
</comment>
<dbReference type="Gene3D" id="3.40.50.720">
    <property type="entry name" value="NAD(P)-binding Rossmann-like Domain"/>
    <property type="match status" value="1"/>
</dbReference>
<evidence type="ECO:0000256" key="1">
    <source>
        <dbReference type="ARBA" id="ARBA00006484"/>
    </source>
</evidence>
<gene>
    <name evidence="3" type="ORF">DEA37_0002273</name>
</gene>
<organism evidence="3 4">
    <name type="scientific">Paragonimus westermani</name>
    <dbReference type="NCBI Taxonomy" id="34504"/>
    <lineage>
        <taxon>Eukaryota</taxon>
        <taxon>Metazoa</taxon>
        <taxon>Spiralia</taxon>
        <taxon>Lophotrochozoa</taxon>
        <taxon>Platyhelminthes</taxon>
        <taxon>Trematoda</taxon>
        <taxon>Digenea</taxon>
        <taxon>Plagiorchiida</taxon>
        <taxon>Troglotremata</taxon>
        <taxon>Troglotrematidae</taxon>
        <taxon>Paragonimus</taxon>
    </lineage>
</organism>
<dbReference type="Pfam" id="PF00106">
    <property type="entry name" value="adh_short"/>
    <property type="match status" value="1"/>
</dbReference>
<dbReference type="PANTHER" id="PTHR43899:SF13">
    <property type="entry name" value="RH59310P"/>
    <property type="match status" value="1"/>
</dbReference>
<proteinExistence type="inferred from homology"/>
<evidence type="ECO:0000256" key="2">
    <source>
        <dbReference type="ARBA" id="ARBA00023002"/>
    </source>
</evidence>
<name>A0A5J4NC20_9TREM</name>
<reference evidence="3 4" key="1">
    <citation type="journal article" date="2019" name="Gigascience">
        <title>Whole-genome sequence of the oriental lung fluke Paragonimus westermani.</title>
        <authorList>
            <person name="Oey H."/>
            <person name="Zakrzewski M."/>
            <person name="Narain K."/>
            <person name="Devi K.R."/>
            <person name="Agatsuma T."/>
            <person name="Nawaratna S."/>
            <person name="Gobert G.N."/>
            <person name="Jones M.K."/>
            <person name="Ragan M.A."/>
            <person name="McManus D.P."/>
            <person name="Krause L."/>
        </authorList>
    </citation>
    <scope>NUCLEOTIDE SEQUENCE [LARGE SCALE GENOMIC DNA]</scope>
    <source>
        <strain evidence="3 4">IND2009</strain>
    </source>
</reference>
<dbReference type="EMBL" id="QNGE01004175">
    <property type="protein sequence ID" value="KAA3673144.1"/>
    <property type="molecule type" value="Genomic_DNA"/>
</dbReference>
<dbReference type="GO" id="GO:0005783">
    <property type="term" value="C:endoplasmic reticulum"/>
    <property type="evidence" value="ECO:0007669"/>
    <property type="project" value="TreeGrafter"/>
</dbReference>
<dbReference type="InterPro" id="IPR051019">
    <property type="entry name" value="VLCFA-Steroid_DH"/>
</dbReference>
<protein>
    <submittedName>
        <fullName evidence="3">Uncharacterized protein</fullName>
    </submittedName>
</protein>
<dbReference type="GO" id="GO:0016491">
    <property type="term" value="F:oxidoreductase activity"/>
    <property type="evidence" value="ECO:0007669"/>
    <property type="project" value="UniProtKB-KW"/>
</dbReference>
<keyword evidence="4" id="KW-1185">Reference proteome</keyword>
<dbReference type="SUPFAM" id="SSF51735">
    <property type="entry name" value="NAD(P)-binding Rossmann-fold domains"/>
    <property type="match status" value="1"/>
</dbReference>
<dbReference type="InterPro" id="IPR036291">
    <property type="entry name" value="NAD(P)-bd_dom_sf"/>
</dbReference>
<keyword evidence="2" id="KW-0560">Oxidoreductase</keyword>
<dbReference type="PANTHER" id="PTHR43899">
    <property type="entry name" value="RH59310P"/>
    <property type="match status" value="1"/>
</dbReference>
<dbReference type="InterPro" id="IPR002347">
    <property type="entry name" value="SDR_fam"/>
</dbReference>
<comment type="caution">
    <text evidence="3">The sequence shown here is derived from an EMBL/GenBank/DDBJ whole genome shotgun (WGS) entry which is preliminary data.</text>
</comment>
<sequence>MSVLDGHVTLLDRFCMSYMAPYHSTVDDFVSLFHRTGPIQQAQAIETSRTDGIGKAFAEELASDGLSIMLISRNTEKLQAVAGELRATYNVSVRCVTVDFTEESFVHEGAFKGIRLTLATIRVLASFFPCRRTAAQGVGTREEKAGFLSGQKCFDQILTTHACHRPAMITQLDCLGTPDIAGRFELLTLSNTRASRMNSWLLTSKGAVQLQKNWIFCALTNFISERRSIPPGSEYDDGRQESKRKLAKSLRKDRELQLIEKSEATERAFFYLGMAETFSP</sequence>
<evidence type="ECO:0000313" key="4">
    <source>
        <dbReference type="Proteomes" id="UP000324629"/>
    </source>
</evidence>
<dbReference type="Proteomes" id="UP000324629">
    <property type="component" value="Unassembled WGS sequence"/>
</dbReference>
<dbReference type="AlphaFoldDB" id="A0A5J4NC20"/>
<evidence type="ECO:0000313" key="3">
    <source>
        <dbReference type="EMBL" id="KAA3673144.1"/>
    </source>
</evidence>